<dbReference type="HAMAP" id="MF_01333_B">
    <property type="entry name" value="Ribosomal_uL5_B"/>
    <property type="match status" value="1"/>
</dbReference>
<dbReference type="InterPro" id="IPR031309">
    <property type="entry name" value="Ribosomal_uL5_C"/>
</dbReference>
<comment type="subunit">
    <text evidence="6">Part of the 50S ribosomal subunit; part of the 5S rRNA/L5/L18/L25 subcomplex. Contacts the 5S rRNA and the P site tRNA. Forms a bridge to the 30S subunit in the 70S ribosome.</text>
</comment>
<dbReference type="PATRIC" id="fig|872965.6.peg.971"/>
<reference evidence="10 12" key="1">
    <citation type="journal article" date="2015" name="Genome Announc.">
        <title>Draft Genome Sequence of a Heterotrophic Facultative Anaerobic Thermophilic Bacterium, Ardenticatena maritima Strain 110ST.</title>
        <authorList>
            <person name="Kawaichi S."/>
            <person name="Yoshida T."/>
            <person name="Sako Y."/>
            <person name="Nakamura R."/>
        </authorList>
    </citation>
    <scope>NUCLEOTIDE SEQUENCE [LARGE SCALE GENOMIC DNA]</scope>
    <source>
        <strain evidence="10 12">110S</strain>
    </source>
</reference>
<dbReference type="STRING" id="872965.SE16_00175"/>
<evidence type="ECO:0000313" key="13">
    <source>
        <dbReference type="Proteomes" id="UP000050502"/>
    </source>
</evidence>
<comment type="similarity">
    <text evidence="1 6 7">Belongs to the universal ribosomal protein uL5 family.</text>
</comment>
<dbReference type="Pfam" id="PF00281">
    <property type="entry name" value="Ribosomal_L5"/>
    <property type="match status" value="1"/>
</dbReference>
<keyword evidence="6" id="KW-0694">RNA-binding</keyword>
<gene>
    <name evidence="6" type="primary">rplE</name>
    <name evidence="10" type="ORF">ARMA_0322</name>
    <name evidence="11" type="ORF">SE16_00175</name>
</gene>
<evidence type="ECO:0000313" key="10">
    <source>
        <dbReference type="EMBL" id="GAP61899.1"/>
    </source>
</evidence>
<reference evidence="11 13" key="2">
    <citation type="submission" date="2015-07" db="EMBL/GenBank/DDBJ databases">
        <title>Whole genome sequence of Ardenticatena maritima DSM 23922.</title>
        <authorList>
            <person name="Hemp J."/>
            <person name="Ward L.M."/>
            <person name="Pace L.A."/>
            <person name="Fischer W.W."/>
        </authorList>
    </citation>
    <scope>NUCLEOTIDE SEQUENCE [LARGE SCALE GENOMIC DNA]</scope>
    <source>
        <strain evidence="11 13">110S</strain>
    </source>
</reference>
<keyword evidence="3 6" id="KW-0687">Ribonucleoprotein</keyword>
<dbReference type="RefSeq" id="WP_054491832.1">
    <property type="nucleotide sequence ID" value="NZ_BBZA01000017.1"/>
</dbReference>
<evidence type="ECO:0000259" key="8">
    <source>
        <dbReference type="Pfam" id="PF00281"/>
    </source>
</evidence>
<dbReference type="InterPro" id="IPR020929">
    <property type="entry name" value="Ribosomal_uL5_CS"/>
</dbReference>
<dbReference type="PANTHER" id="PTHR11994">
    <property type="entry name" value="60S RIBOSOMAL PROTEIN L11-RELATED"/>
    <property type="match status" value="1"/>
</dbReference>
<evidence type="ECO:0000256" key="1">
    <source>
        <dbReference type="ARBA" id="ARBA00008553"/>
    </source>
</evidence>
<dbReference type="FunCoup" id="A0A0M8K783">
    <property type="interactions" value="473"/>
</dbReference>
<dbReference type="Proteomes" id="UP000050502">
    <property type="component" value="Unassembled WGS sequence"/>
</dbReference>
<dbReference type="GO" id="GO:1990904">
    <property type="term" value="C:ribonucleoprotein complex"/>
    <property type="evidence" value="ECO:0007669"/>
    <property type="project" value="UniProtKB-KW"/>
</dbReference>
<dbReference type="OrthoDB" id="9806626at2"/>
<dbReference type="GO" id="GO:0019843">
    <property type="term" value="F:rRNA binding"/>
    <property type="evidence" value="ECO:0007669"/>
    <property type="project" value="UniProtKB-UniRule"/>
</dbReference>
<sequence length="185" mass="21160">MAARLEQIYKERVVPALMEEFKYKNIMQVPRIEKVVVNIGLGEALQNAKALEYAVEDLATITGQRPVITRAKKSIANFRLRAGQPIGVKVTLRGERMWSFLDRLMNVALPRQRDFRGVSPDSFDGHGNYTLGLREQLVFPEIDYDKIDKIRGMEITIVTTAETDEEGRRLLALLGMPFRQRRAAR</sequence>
<keyword evidence="12" id="KW-1185">Reference proteome</keyword>
<protein>
    <recommendedName>
        <fullName evidence="4 6">Large ribosomal subunit protein uL5</fullName>
    </recommendedName>
</protein>
<proteinExistence type="inferred from homology"/>
<dbReference type="Pfam" id="PF00673">
    <property type="entry name" value="Ribosomal_L5_C"/>
    <property type="match status" value="1"/>
</dbReference>
<evidence type="ECO:0000259" key="9">
    <source>
        <dbReference type="Pfam" id="PF00673"/>
    </source>
</evidence>
<dbReference type="EMBL" id="BBZA01000017">
    <property type="protein sequence ID" value="GAP61899.1"/>
    <property type="molecule type" value="Genomic_DNA"/>
</dbReference>
<dbReference type="Gene3D" id="3.30.1440.10">
    <property type="match status" value="1"/>
</dbReference>
<comment type="function">
    <text evidence="6">This is 1 of the proteins that bind and probably mediate the attachment of the 5S RNA into the large ribosomal subunit, where it forms part of the central protuberance. In the 70S ribosome it contacts protein S13 of the 30S subunit (bridge B1b), connecting the 2 subunits; this bridge is implicated in subunit movement. Contacts the P site tRNA; the 5S rRNA and some of its associated proteins might help stabilize positioning of ribosome-bound tRNAs.</text>
</comment>
<comment type="caution">
    <text evidence="10">The sequence shown here is derived from an EMBL/GenBank/DDBJ whole genome shotgun (WGS) entry which is preliminary data.</text>
</comment>
<dbReference type="Proteomes" id="UP000037784">
    <property type="component" value="Unassembled WGS sequence"/>
</dbReference>
<name>A0A0M8K783_9CHLR</name>
<dbReference type="InterPro" id="IPR022803">
    <property type="entry name" value="Ribosomal_uL5_dom_sf"/>
</dbReference>
<dbReference type="PIRSF" id="PIRSF002161">
    <property type="entry name" value="Ribosomal_L5"/>
    <property type="match status" value="1"/>
</dbReference>
<organism evidence="10 12">
    <name type="scientific">Ardenticatena maritima</name>
    <dbReference type="NCBI Taxonomy" id="872965"/>
    <lineage>
        <taxon>Bacteria</taxon>
        <taxon>Bacillati</taxon>
        <taxon>Chloroflexota</taxon>
        <taxon>Ardenticatenia</taxon>
        <taxon>Ardenticatenales</taxon>
        <taxon>Ardenticatenaceae</taxon>
        <taxon>Ardenticatena</taxon>
    </lineage>
</organism>
<evidence type="ECO:0000256" key="6">
    <source>
        <dbReference type="HAMAP-Rule" id="MF_01333"/>
    </source>
</evidence>
<dbReference type="GO" id="GO:0000049">
    <property type="term" value="F:tRNA binding"/>
    <property type="evidence" value="ECO:0007669"/>
    <property type="project" value="UniProtKB-UniRule"/>
</dbReference>
<dbReference type="InterPro" id="IPR020930">
    <property type="entry name" value="Ribosomal_uL5_bac-type"/>
</dbReference>
<dbReference type="GO" id="GO:0005840">
    <property type="term" value="C:ribosome"/>
    <property type="evidence" value="ECO:0007669"/>
    <property type="project" value="UniProtKB-KW"/>
</dbReference>
<evidence type="ECO:0000256" key="5">
    <source>
        <dbReference type="ARBA" id="ARBA00058604"/>
    </source>
</evidence>
<reference evidence="12" key="3">
    <citation type="submission" date="2015-08" db="EMBL/GenBank/DDBJ databases">
        <title>Draft Genome Sequence of a Heterotrophic Facultative Anaerobic Bacterium Ardenticatena maritima Strain 110S.</title>
        <authorList>
            <person name="Kawaichi S."/>
            <person name="Yoshida T."/>
            <person name="Sako Y."/>
            <person name="Nakamura R."/>
        </authorList>
    </citation>
    <scope>NUCLEOTIDE SEQUENCE [LARGE SCALE GENOMIC DNA]</scope>
    <source>
        <strain evidence="12">110S</strain>
    </source>
</reference>
<feature type="domain" description="Large ribosomal subunit protein uL5 N-terminal" evidence="8">
    <location>
        <begin position="25"/>
        <end position="81"/>
    </location>
</feature>
<keyword evidence="6" id="KW-0699">rRNA-binding</keyword>
<evidence type="ECO:0000256" key="2">
    <source>
        <dbReference type="ARBA" id="ARBA00022980"/>
    </source>
</evidence>
<feature type="domain" description="Large ribosomal subunit protein uL5 C-terminal" evidence="9">
    <location>
        <begin position="85"/>
        <end position="178"/>
    </location>
</feature>
<comment type="function">
    <text evidence="5">This is one of the proteins that bind and probably mediate the attachment of the 5S RNA into the large ribosomal subunit, where it forms part of the central protuberance. In the 70S ribosome it contacts protein S13 of the 30S subunit (bridge B1b), connecting the 2 subunits; this bridge is implicated in subunit movement. Contacts the P site tRNA; the 5S rRNA and some of its associated proteins might help stabilize positioning of ribosome-bound tRNAs.</text>
</comment>
<evidence type="ECO:0000256" key="4">
    <source>
        <dbReference type="ARBA" id="ARBA00035245"/>
    </source>
</evidence>
<evidence type="ECO:0000256" key="3">
    <source>
        <dbReference type="ARBA" id="ARBA00023274"/>
    </source>
</evidence>
<evidence type="ECO:0000313" key="11">
    <source>
        <dbReference type="EMBL" id="KPL90038.1"/>
    </source>
</evidence>
<dbReference type="InterPro" id="IPR002132">
    <property type="entry name" value="Ribosomal_uL5"/>
</dbReference>
<dbReference type="SUPFAM" id="SSF55282">
    <property type="entry name" value="RL5-like"/>
    <property type="match status" value="1"/>
</dbReference>
<dbReference type="GO" id="GO:0003735">
    <property type="term" value="F:structural constituent of ribosome"/>
    <property type="evidence" value="ECO:0007669"/>
    <property type="project" value="InterPro"/>
</dbReference>
<dbReference type="InterPro" id="IPR031310">
    <property type="entry name" value="Ribosomal_uL5_N"/>
</dbReference>
<keyword evidence="6" id="KW-0820">tRNA-binding</keyword>
<dbReference type="EMBL" id="LGKN01000002">
    <property type="protein sequence ID" value="KPL90038.1"/>
    <property type="molecule type" value="Genomic_DNA"/>
</dbReference>
<dbReference type="InParanoid" id="A0A0M8K783"/>
<evidence type="ECO:0000256" key="7">
    <source>
        <dbReference type="RuleBase" id="RU003930"/>
    </source>
</evidence>
<dbReference type="GO" id="GO:0006412">
    <property type="term" value="P:translation"/>
    <property type="evidence" value="ECO:0007669"/>
    <property type="project" value="UniProtKB-UniRule"/>
</dbReference>
<dbReference type="PROSITE" id="PS00358">
    <property type="entry name" value="RIBOSOMAL_L5"/>
    <property type="match status" value="1"/>
</dbReference>
<accession>A0A0M8K783</accession>
<dbReference type="AlphaFoldDB" id="A0A0M8K783"/>
<evidence type="ECO:0000313" key="12">
    <source>
        <dbReference type="Proteomes" id="UP000037784"/>
    </source>
</evidence>
<dbReference type="FunFam" id="3.30.1440.10:FF:000001">
    <property type="entry name" value="50S ribosomal protein L5"/>
    <property type="match status" value="1"/>
</dbReference>
<keyword evidence="2 6" id="KW-0689">Ribosomal protein</keyword>
<dbReference type="NCBIfam" id="NF000585">
    <property type="entry name" value="PRK00010.1"/>
    <property type="match status" value="1"/>
</dbReference>